<name>A0A8J3VJT2_9ACTN</name>
<dbReference type="InterPro" id="IPR013022">
    <property type="entry name" value="Xyl_isomerase-like_TIM-brl"/>
</dbReference>
<dbReference type="InterPro" id="IPR036237">
    <property type="entry name" value="Xyl_isomerase-like_sf"/>
</dbReference>
<gene>
    <name evidence="3" type="ORF">Rhe02_71070</name>
</gene>
<dbReference type="GO" id="GO:0016853">
    <property type="term" value="F:isomerase activity"/>
    <property type="evidence" value="ECO:0007669"/>
    <property type="project" value="UniProtKB-KW"/>
</dbReference>
<evidence type="ECO:0000313" key="4">
    <source>
        <dbReference type="Proteomes" id="UP000612899"/>
    </source>
</evidence>
<dbReference type="Gene3D" id="3.20.20.150">
    <property type="entry name" value="Divalent-metal-dependent TIM barrel enzymes"/>
    <property type="match status" value="1"/>
</dbReference>
<feature type="transmembrane region" description="Helical" evidence="1">
    <location>
        <begin position="42"/>
        <end position="64"/>
    </location>
</feature>
<keyword evidence="1" id="KW-1133">Transmembrane helix</keyword>
<dbReference type="NCBIfam" id="NF035939">
    <property type="entry name" value="TIM_EboE"/>
    <property type="match status" value="1"/>
</dbReference>
<comment type="caution">
    <text evidence="3">The sequence shown here is derived from an EMBL/GenBank/DDBJ whole genome shotgun (WGS) entry which is preliminary data.</text>
</comment>
<reference evidence="3" key="1">
    <citation type="submission" date="2021-01" db="EMBL/GenBank/DDBJ databases">
        <title>Whole genome shotgun sequence of Rhizocola hellebori NBRC 109834.</title>
        <authorList>
            <person name="Komaki H."/>
            <person name="Tamura T."/>
        </authorList>
    </citation>
    <scope>NUCLEOTIDE SEQUENCE</scope>
    <source>
        <strain evidence="3">NBRC 109834</strain>
    </source>
</reference>
<dbReference type="Proteomes" id="UP000612899">
    <property type="component" value="Unassembled WGS sequence"/>
</dbReference>
<organism evidence="3 4">
    <name type="scientific">Rhizocola hellebori</name>
    <dbReference type="NCBI Taxonomy" id="1392758"/>
    <lineage>
        <taxon>Bacteria</taxon>
        <taxon>Bacillati</taxon>
        <taxon>Actinomycetota</taxon>
        <taxon>Actinomycetes</taxon>
        <taxon>Micromonosporales</taxon>
        <taxon>Micromonosporaceae</taxon>
        <taxon>Rhizocola</taxon>
    </lineage>
</organism>
<dbReference type="AlphaFoldDB" id="A0A8J3VJT2"/>
<dbReference type="EMBL" id="BONY01000060">
    <property type="protein sequence ID" value="GIH09040.1"/>
    <property type="molecule type" value="Genomic_DNA"/>
</dbReference>
<evidence type="ECO:0000259" key="2">
    <source>
        <dbReference type="Pfam" id="PF01261"/>
    </source>
</evidence>
<proteinExistence type="predicted"/>
<protein>
    <submittedName>
        <fullName evidence="3">Xylose isomerase</fullName>
    </submittedName>
</protein>
<dbReference type="Pfam" id="PF01261">
    <property type="entry name" value="AP_endonuc_2"/>
    <property type="match status" value="1"/>
</dbReference>
<feature type="domain" description="Xylose isomerase-like TIM barrel" evidence="2">
    <location>
        <begin position="93"/>
        <end position="248"/>
    </location>
</feature>
<evidence type="ECO:0000256" key="1">
    <source>
        <dbReference type="SAM" id="Phobius"/>
    </source>
</evidence>
<accession>A0A8J3VJT2</accession>
<sequence>MRLTHPNGSTVHLAYCTNVHAAEDFAGMLSQLDRFAVPVRDLLGVDVLGLGLWLAAPVAAALAADPVLRSRLYREMTVRGLETVTLNGFPYQAFHAPVVKHDVYHPDWTDRRRLDYTLDLARVLTDLLPAGIIRGSISTLPFAWREPWHPSRLSAAHSMLKELATGLGECDRDIRVAMEPEPGCVVENTDQAIAALAGADTDRIGVCVDLAHLACAWESPRDAVAKLTAAGIPVVKTQVSAALEVTDPKVSHDTLAQYAEPRFLHQTRSRGGAAFDDLPEALESTAPGPWRIHFHAPLHQKPLPPLQTSTAVLEDGLAALVGVCDHFEVETYTWNVLPPAARPVDDASLAAGIAAELAYARDQLAALGVS</sequence>
<evidence type="ECO:0000313" key="3">
    <source>
        <dbReference type="EMBL" id="GIH09040.1"/>
    </source>
</evidence>
<keyword evidence="1" id="KW-0472">Membrane</keyword>
<dbReference type="RefSeq" id="WP_203912775.1">
    <property type="nucleotide sequence ID" value="NZ_BONY01000060.1"/>
</dbReference>
<keyword evidence="3" id="KW-0413">Isomerase</keyword>
<keyword evidence="4" id="KW-1185">Reference proteome</keyword>
<dbReference type="SUPFAM" id="SSF51658">
    <property type="entry name" value="Xylose isomerase-like"/>
    <property type="match status" value="1"/>
</dbReference>
<keyword evidence="1" id="KW-0812">Transmembrane</keyword>